<accession>A0AAV2E1X1</accession>
<proteinExistence type="predicted"/>
<gene>
    <name evidence="1" type="ORF">LTRI10_LOCUS21304</name>
</gene>
<protein>
    <submittedName>
        <fullName evidence="1">Uncharacterized protein</fullName>
    </submittedName>
</protein>
<organism evidence="1 2">
    <name type="scientific">Linum trigynum</name>
    <dbReference type="NCBI Taxonomy" id="586398"/>
    <lineage>
        <taxon>Eukaryota</taxon>
        <taxon>Viridiplantae</taxon>
        <taxon>Streptophyta</taxon>
        <taxon>Embryophyta</taxon>
        <taxon>Tracheophyta</taxon>
        <taxon>Spermatophyta</taxon>
        <taxon>Magnoliopsida</taxon>
        <taxon>eudicotyledons</taxon>
        <taxon>Gunneridae</taxon>
        <taxon>Pentapetalae</taxon>
        <taxon>rosids</taxon>
        <taxon>fabids</taxon>
        <taxon>Malpighiales</taxon>
        <taxon>Linaceae</taxon>
        <taxon>Linum</taxon>
    </lineage>
</organism>
<reference evidence="1 2" key="1">
    <citation type="submission" date="2024-04" db="EMBL/GenBank/DDBJ databases">
        <authorList>
            <person name="Fracassetti M."/>
        </authorList>
    </citation>
    <scope>NUCLEOTIDE SEQUENCE [LARGE SCALE GENOMIC DNA]</scope>
</reference>
<dbReference type="Proteomes" id="UP001497516">
    <property type="component" value="Chromosome 4"/>
</dbReference>
<sequence>MCASSPPPQYPFFSAVTIFFFAVEMGSGPPYSTLSTSSTETSAPLIVLYSNPSSPPTPLSFSAWPHELWTKGPSLVSVRL</sequence>
<dbReference type="EMBL" id="OZ034817">
    <property type="protein sequence ID" value="CAL1379809.1"/>
    <property type="molecule type" value="Genomic_DNA"/>
</dbReference>
<dbReference type="AlphaFoldDB" id="A0AAV2E1X1"/>
<evidence type="ECO:0000313" key="1">
    <source>
        <dbReference type="EMBL" id="CAL1379809.1"/>
    </source>
</evidence>
<keyword evidence="2" id="KW-1185">Reference proteome</keyword>
<evidence type="ECO:0000313" key="2">
    <source>
        <dbReference type="Proteomes" id="UP001497516"/>
    </source>
</evidence>
<name>A0AAV2E1X1_9ROSI</name>